<keyword evidence="1" id="KW-0732">Signal</keyword>
<proteinExistence type="predicted"/>
<dbReference type="Proteomes" id="UP000694865">
    <property type="component" value="Unplaced"/>
</dbReference>
<gene>
    <name evidence="3" type="primary">LOC100368717</name>
</gene>
<dbReference type="Gene3D" id="3.40.190.10">
    <property type="entry name" value="Periplasmic binding protein-like II"/>
    <property type="match status" value="2"/>
</dbReference>
<evidence type="ECO:0000256" key="1">
    <source>
        <dbReference type="SAM" id="SignalP"/>
    </source>
</evidence>
<name>A0ABM0GMG6_SACKO</name>
<protein>
    <submittedName>
        <fullName evidence="3">Uncharacterized protein LOC100368717</fullName>
    </submittedName>
</protein>
<organism evidence="2 3">
    <name type="scientific">Saccoglossus kowalevskii</name>
    <name type="common">Acorn worm</name>
    <dbReference type="NCBI Taxonomy" id="10224"/>
    <lineage>
        <taxon>Eukaryota</taxon>
        <taxon>Metazoa</taxon>
        <taxon>Hemichordata</taxon>
        <taxon>Enteropneusta</taxon>
        <taxon>Harrimaniidae</taxon>
        <taxon>Saccoglossus</taxon>
    </lineage>
</organism>
<evidence type="ECO:0000313" key="3">
    <source>
        <dbReference type="RefSeq" id="XP_002733179.1"/>
    </source>
</evidence>
<dbReference type="PANTHER" id="PTHR35936">
    <property type="entry name" value="MEMBRANE-BOUND LYTIC MUREIN TRANSGLYCOSYLASE F"/>
    <property type="match status" value="1"/>
</dbReference>
<reference evidence="3" key="1">
    <citation type="submission" date="2025-08" db="UniProtKB">
        <authorList>
            <consortium name="RefSeq"/>
        </authorList>
    </citation>
    <scope>IDENTIFICATION</scope>
    <source>
        <tissue evidence="3">Testes</tissue>
    </source>
</reference>
<feature type="chain" id="PRO_5045153103" evidence="1">
    <location>
        <begin position="20"/>
        <end position="303"/>
    </location>
</feature>
<dbReference type="RefSeq" id="XP_002733179.1">
    <property type="nucleotide sequence ID" value="XM_002733133.2"/>
</dbReference>
<feature type="signal peptide" evidence="1">
    <location>
        <begin position="1"/>
        <end position="19"/>
    </location>
</feature>
<dbReference type="SUPFAM" id="SSF53850">
    <property type="entry name" value="Periplasmic binding protein-like II"/>
    <property type="match status" value="1"/>
</dbReference>
<dbReference type="GeneID" id="100368717"/>
<evidence type="ECO:0000313" key="2">
    <source>
        <dbReference type="Proteomes" id="UP000694865"/>
    </source>
</evidence>
<accession>A0ABM0GMG6</accession>
<keyword evidence="2" id="KW-1185">Reference proteome</keyword>
<dbReference type="PANTHER" id="PTHR35936:SF19">
    <property type="entry name" value="AMINO-ACID-BINDING PROTEIN YXEM-RELATED"/>
    <property type="match status" value="1"/>
</dbReference>
<sequence>MSGAAILILGIALVSSALTEYVPDILSDFYYQPVKQVPTVAKPEYNRTWLFSTSLTPEGEYEYIDKEGNIQGFLVDLMNEVCKEAGKECAIMYDDYNNCYTQSDGGRPRAGQGLLGNWYDGCFVYYKTLPRIPLFDFTDPFSKLNIISEFYVLNDSKGDFDPTDVSGKRIGFLSGWFTDEACIVRDGRTKNIEQLEPSQKKYVADIYTLLDMLKKQEVDAIFVAYTAVNEIEDQVKAVGPGLECSGVHGGSNEQVMILRKGSPVRQWWNDAFKKIRENGKYYKVCSRTERKHGKPVTCIGIDE</sequence>